<dbReference type="Pfam" id="PF14322">
    <property type="entry name" value="SusD-like_3"/>
    <property type="match status" value="1"/>
</dbReference>
<keyword evidence="9" id="KW-1185">Reference proteome</keyword>
<sequence>MRLRYKTIIALLAAAPFLGSCEGFLDEEPIEVQTELSITSINDVETVLIGGYNSLAEAAGDYLFRNMEIPELMSDNLFNTPSTGGGSLTEFANFQFTVTSAGLTATWQDGYITINRANFTLEQLEQFRGEDTALEAQIEGEALALRAMAHFDLLKNFGTSLDRDFDEAHSGVPVILTSEVTYPERASVKQVYDQVFADLDKAITLLQGAPADNVYRFNVNSVRALASRVALYAGDYAAVVTYADPVIKSAALATPTDFLQTWIANTDADVLLKVFAQEGTVFFSGYFNNEFASIKKRPSPELFNLYEDGDIRKEAYISQDADLGEIVVKFKDDGNESRSIEVIRMGEIYLNLAEAYLRTNNSGRALELVNALRTSRGVAEWTALTEATLLEERRRELAFEGQRFYDLKRLGLDLDRSAMADQPKVEVVTLPAGDRRWIYPIPRREIVVNPNLQQSAVWE</sequence>
<dbReference type="RefSeq" id="WP_345371177.1">
    <property type="nucleotide sequence ID" value="NZ_BAABJX010000028.1"/>
</dbReference>
<dbReference type="PROSITE" id="PS51257">
    <property type="entry name" value="PROKAR_LIPOPROTEIN"/>
    <property type="match status" value="1"/>
</dbReference>
<protein>
    <submittedName>
        <fullName evidence="8">RagB/SusD family nutrient uptake outer membrane protein</fullName>
    </submittedName>
</protein>
<gene>
    <name evidence="8" type="ORF">GCM10023331_18520</name>
</gene>
<feature type="domain" description="SusD-like N-terminal" evidence="7">
    <location>
        <begin position="24"/>
        <end position="231"/>
    </location>
</feature>
<evidence type="ECO:0000313" key="9">
    <source>
        <dbReference type="Proteomes" id="UP001500298"/>
    </source>
</evidence>
<dbReference type="InterPro" id="IPR033985">
    <property type="entry name" value="SusD-like_N"/>
</dbReference>
<evidence type="ECO:0000256" key="1">
    <source>
        <dbReference type="ARBA" id="ARBA00004442"/>
    </source>
</evidence>
<dbReference type="CDD" id="cd08977">
    <property type="entry name" value="SusD"/>
    <property type="match status" value="1"/>
</dbReference>
<keyword evidence="4" id="KW-0472">Membrane</keyword>
<comment type="caution">
    <text evidence="8">The sequence shown here is derived from an EMBL/GenBank/DDBJ whole genome shotgun (WGS) entry which is preliminary data.</text>
</comment>
<dbReference type="Pfam" id="PF07980">
    <property type="entry name" value="SusD_RagB"/>
    <property type="match status" value="1"/>
</dbReference>
<reference evidence="9" key="1">
    <citation type="journal article" date="2019" name="Int. J. Syst. Evol. Microbiol.">
        <title>The Global Catalogue of Microorganisms (GCM) 10K type strain sequencing project: providing services to taxonomists for standard genome sequencing and annotation.</title>
        <authorList>
            <consortium name="The Broad Institute Genomics Platform"/>
            <consortium name="The Broad Institute Genome Sequencing Center for Infectious Disease"/>
            <person name="Wu L."/>
            <person name="Ma J."/>
        </authorList>
    </citation>
    <scope>NUCLEOTIDE SEQUENCE [LARGE SCALE GENOMIC DNA]</scope>
    <source>
        <strain evidence="9">JCM 18326</strain>
    </source>
</reference>
<dbReference type="EMBL" id="BAABJX010000028">
    <property type="protein sequence ID" value="GAA4833579.1"/>
    <property type="molecule type" value="Genomic_DNA"/>
</dbReference>
<evidence type="ECO:0000259" key="6">
    <source>
        <dbReference type="Pfam" id="PF07980"/>
    </source>
</evidence>
<dbReference type="InterPro" id="IPR012944">
    <property type="entry name" value="SusD_RagB_dom"/>
</dbReference>
<feature type="domain" description="RagB/SusD" evidence="6">
    <location>
        <begin position="332"/>
        <end position="458"/>
    </location>
</feature>
<evidence type="ECO:0000256" key="5">
    <source>
        <dbReference type="ARBA" id="ARBA00023237"/>
    </source>
</evidence>
<comment type="similarity">
    <text evidence="2">Belongs to the SusD family.</text>
</comment>
<dbReference type="InterPro" id="IPR011990">
    <property type="entry name" value="TPR-like_helical_dom_sf"/>
</dbReference>
<evidence type="ECO:0000256" key="2">
    <source>
        <dbReference type="ARBA" id="ARBA00006275"/>
    </source>
</evidence>
<comment type="subcellular location">
    <subcellularLocation>
        <location evidence="1">Cell outer membrane</location>
    </subcellularLocation>
</comment>
<evidence type="ECO:0000256" key="4">
    <source>
        <dbReference type="ARBA" id="ARBA00023136"/>
    </source>
</evidence>
<accession>A0ABP9D9I7</accession>
<dbReference type="SUPFAM" id="SSF48452">
    <property type="entry name" value="TPR-like"/>
    <property type="match status" value="1"/>
</dbReference>
<organism evidence="8 9">
    <name type="scientific">Algivirga pacifica</name>
    <dbReference type="NCBI Taxonomy" id="1162670"/>
    <lineage>
        <taxon>Bacteria</taxon>
        <taxon>Pseudomonadati</taxon>
        <taxon>Bacteroidota</taxon>
        <taxon>Cytophagia</taxon>
        <taxon>Cytophagales</taxon>
        <taxon>Flammeovirgaceae</taxon>
        <taxon>Algivirga</taxon>
    </lineage>
</organism>
<keyword evidence="5" id="KW-0998">Cell outer membrane</keyword>
<evidence type="ECO:0000256" key="3">
    <source>
        <dbReference type="ARBA" id="ARBA00022729"/>
    </source>
</evidence>
<evidence type="ECO:0000259" key="7">
    <source>
        <dbReference type="Pfam" id="PF14322"/>
    </source>
</evidence>
<evidence type="ECO:0000313" key="8">
    <source>
        <dbReference type="EMBL" id="GAA4833579.1"/>
    </source>
</evidence>
<proteinExistence type="inferred from homology"/>
<name>A0ABP9D9I7_9BACT</name>
<dbReference type="Gene3D" id="1.25.40.390">
    <property type="match status" value="1"/>
</dbReference>
<keyword evidence="3" id="KW-0732">Signal</keyword>
<dbReference type="Proteomes" id="UP001500298">
    <property type="component" value="Unassembled WGS sequence"/>
</dbReference>